<accession>A0A6L7EM13</accession>
<feature type="transmembrane region" description="Helical" evidence="1">
    <location>
        <begin position="115"/>
        <end position="148"/>
    </location>
</feature>
<keyword evidence="1" id="KW-1133">Transmembrane helix</keyword>
<keyword evidence="1" id="KW-0472">Membrane</keyword>
<feature type="transmembrane region" description="Helical" evidence="1">
    <location>
        <begin position="74"/>
        <end position="94"/>
    </location>
</feature>
<evidence type="ECO:0000313" key="2">
    <source>
        <dbReference type="EMBL" id="MXG88367.1"/>
    </source>
</evidence>
<feature type="transmembrane region" description="Helical" evidence="1">
    <location>
        <begin position="190"/>
        <end position="210"/>
    </location>
</feature>
<organism evidence="2 3">
    <name type="scientific">Nocardioides flavescens</name>
    <dbReference type="NCBI Taxonomy" id="2691959"/>
    <lineage>
        <taxon>Bacteria</taxon>
        <taxon>Bacillati</taxon>
        <taxon>Actinomycetota</taxon>
        <taxon>Actinomycetes</taxon>
        <taxon>Propionibacteriales</taxon>
        <taxon>Nocardioidaceae</taxon>
        <taxon>Nocardioides</taxon>
    </lineage>
</organism>
<proteinExistence type="predicted"/>
<feature type="transmembrane region" description="Helical" evidence="1">
    <location>
        <begin position="242"/>
        <end position="265"/>
    </location>
</feature>
<feature type="transmembrane region" description="Helical" evidence="1">
    <location>
        <begin position="43"/>
        <end position="62"/>
    </location>
</feature>
<evidence type="ECO:0000256" key="1">
    <source>
        <dbReference type="SAM" id="Phobius"/>
    </source>
</evidence>
<reference evidence="2 3" key="1">
    <citation type="submission" date="2019-12" db="EMBL/GenBank/DDBJ databases">
        <authorList>
            <person name="Kun Z."/>
        </authorList>
    </citation>
    <scope>NUCLEOTIDE SEQUENCE [LARGE SCALE GENOMIC DNA]</scope>
    <source>
        <strain evidence="2 3">YIM 123512</strain>
    </source>
</reference>
<protein>
    <submittedName>
        <fullName evidence="2">ABC transporter permease</fullName>
    </submittedName>
</protein>
<dbReference type="AlphaFoldDB" id="A0A6L7EM13"/>
<dbReference type="EMBL" id="WUEK01000001">
    <property type="protein sequence ID" value="MXG88367.1"/>
    <property type="molecule type" value="Genomic_DNA"/>
</dbReference>
<comment type="caution">
    <text evidence="2">The sequence shown here is derived from an EMBL/GenBank/DDBJ whole genome shotgun (WGS) entry which is preliminary data.</text>
</comment>
<gene>
    <name evidence="2" type="ORF">GRQ65_02250</name>
</gene>
<sequence length="270" mass="28927">MSATSASTANPRPLDLASTPQVPLTRLAKVEYRKALDTRAGRWFIAAILLLVVAVEVIYAFAAGDDQKNFQDFLQVPGAVLGYFLPIIAIMLVTSEASQRNGLVTFTLEPRRSRVVLAKFLAGLGLAVSVMVLGLVLAVLGTLFGIVTGGSPSWSLDTGIVVNAIVLANVIGVFVGFALAMLIMNTPAAIVGYFVYSFILPTAVGILRALSDGFDKIAPWIEFNTAQTPLISGDFSPTGEQWAQIATSGFIWLIVPLAIGIWRLLRIEFK</sequence>
<keyword evidence="1" id="KW-0812">Transmembrane</keyword>
<name>A0A6L7EM13_9ACTN</name>
<feature type="transmembrane region" description="Helical" evidence="1">
    <location>
        <begin position="160"/>
        <end position="183"/>
    </location>
</feature>
<dbReference type="Proteomes" id="UP000473325">
    <property type="component" value="Unassembled WGS sequence"/>
</dbReference>
<keyword evidence="3" id="KW-1185">Reference proteome</keyword>
<dbReference type="RefSeq" id="WP_160874672.1">
    <property type="nucleotide sequence ID" value="NZ_WUEK01000001.1"/>
</dbReference>
<evidence type="ECO:0000313" key="3">
    <source>
        <dbReference type="Proteomes" id="UP000473325"/>
    </source>
</evidence>